<dbReference type="InterPro" id="IPR015661">
    <property type="entry name" value="Bub1/Mad3"/>
</dbReference>
<proteinExistence type="predicted"/>
<dbReference type="GO" id="GO:0005634">
    <property type="term" value="C:nucleus"/>
    <property type="evidence" value="ECO:0007669"/>
    <property type="project" value="TreeGrafter"/>
</dbReference>
<dbReference type="Pfam" id="PF08311">
    <property type="entry name" value="Mad3_BUB1_I"/>
    <property type="match status" value="1"/>
</dbReference>
<evidence type="ECO:0000313" key="3">
    <source>
        <dbReference type="Proteomes" id="UP000694580"/>
    </source>
</evidence>
<dbReference type="AlphaFoldDB" id="A0AAY4BBA2"/>
<dbReference type="Ensembl" id="ENSDCDT00010019312.1">
    <property type="protein sequence ID" value="ENSDCDP00010018238.1"/>
    <property type="gene ID" value="ENSDCDG00010008293.1"/>
</dbReference>
<reference evidence="2" key="3">
    <citation type="submission" date="2025-09" db="UniProtKB">
        <authorList>
            <consortium name="Ensembl"/>
        </authorList>
    </citation>
    <scope>IDENTIFICATION</scope>
</reference>
<protein>
    <recommendedName>
        <fullName evidence="1">BUB1 N-terminal domain-containing protein</fullName>
    </recommendedName>
</protein>
<dbReference type="GeneTree" id="ENSGT01120000277654"/>
<name>A0AAY4BBA2_9TELE</name>
<keyword evidence="3" id="KW-1185">Reference proteome</keyword>
<evidence type="ECO:0000259" key="1">
    <source>
        <dbReference type="PROSITE" id="PS51489"/>
    </source>
</evidence>
<sequence>MFSHLHAQGIGVKRAALYCAWAEALEKLGDLHKANAVYLDGLRSGATPQDELQTIATYNFTYKVTGTVPLRVKCLALGHNGSKWDLNLGLQAHRRVCYPLGYYHPSRDCSHALSSSTSQKSLY</sequence>
<accession>A0AAY4BBA2</accession>
<dbReference type="Gene3D" id="1.25.40.430">
    <property type="match status" value="1"/>
</dbReference>
<dbReference type="Proteomes" id="UP000694580">
    <property type="component" value="Chromosome 14"/>
</dbReference>
<evidence type="ECO:0000313" key="2">
    <source>
        <dbReference type="Ensembl" id="ENSDCDP00010018238.1"/>
    </source>
</evidence>
<dbReference type="PANTHER" id="PTHR14030:SF4">
    <property type="entry name" value="BUB1 KINASE, ISOFORM A-RELATED"/>
    <property type="match status" value="1"/>
</dbReference>
<dbReference type="PROSITE" id="PS51489">
    <property type="entry name" value="BUB1_N"/>
    <property type="match status" value="1"/>
</dbReference>
<dbReference type="GO" id="GO:0007094">
    <property type="term" value="P:mitotic spindle assembly checkpoint signaling"/>
    <property type="evidence" value="ECO:0007669"/>
    <property type="project" value="InterPro"/>
</dbReference>
<organism evidence="2 3">
    <name type="scientific">Denticeps clupeoides</name>
    <name type="common">denticle herring</name>
    <dbReference type="NCBI Taxonomy" id="299321"/>
    <lineage>
        <taxon>Eukaryota</taxon>
        <taxon>Metazoa</taxon>
        <taxon>Chordata</taxon>
        <taxon>Craniata</taxon>
        <taxon>Vertebrata</taxon>
        <taxon>Euteleostomi</taxon>
        <taxon>Actinopterygii</taxon>
        <taxon>Neopterygii</taxon>
        <taxon>Teleostei</taxon>
        <taxon>Clupei</taxon>
        <taxon>Clupeiformes</taxon>
        <taxon>Denticipitoidei</taxon>
        <taxon>Denticipitidae</taxon>
        <taxon>Denticeps</taxon>
    </lineage>
</organism>
<reference evidence="2 3" key="1">
    <citation type="submission" date="2020-06" db="EMBL/GenBank/DDBJ databases">
        <authorList>
            <consortium name="Wellcome Sanger Institute Data Sharing"/>
        </authorList>
    </citation>
    <scope>NUCLEOTIDE SEQUENCE [LARGE SCALE GENOMIC DNA]</scope>
</reference>
<reference evidence="2" key="2">
    <citation type="submission" date="2025-08" db="UniProtKB">
        <authorList>
            <consortium name="Ensembl"/>
        </authorList>
    </citation>
    <scope>IDENTIFICATION</scope>
</reference>
<feature type="domain" description="BUB1 N-terminal" evidence="1">
    <location>
        <begin position="1"/>
        <end position="92"/>
    </location>
</feature>
<dbReference type="PANTHER" id="PTHR14030">
    <property type="entry name" value="MITOTIC CHECKPOINT SERINE/THREONINE-PROTEIN KINASE BUB1"/>
    <property type="match status" value="1"/>
</dbReference>
<dbReference type="GO" id="GO:0051754">
    <property type="term" value="P:meiotic sister chromatid cohesion, centromeric"/>
    <property type="evidence" value="ECO:0007669"/>
    <property type="project" value="TreeGrafter"/>
</dbReference>
<dbReference type="GO" id="GO:0004672">
    <property type="term" value="F:protein kinase activity"/>
    <property type="evidence" value="ECO:0007669"/>
    <property type="project" value="TreeGrafter"/>
</dbReference>
<dbReference type="InterPro" id="IPR013212">
    <property type="entry name" value="Mad3/Bub1_I"/>
</dbReference>
<dbReference type="GO" id="GO:0032991">
    <property type="term" value="C:protein-containing complex"/>
    <property type="evidence" value="ECO:0007669"/>
    <property type="project" value="UniProtKB-ARBA"/>
</dbReference>